<protein>
    <submittedName>
        <fullName evidence="1">Uncharacterized protein</fullName>
    </submittedName>
</protein>
<gene>
    <name evidence="1" type="primary">57</name>
    <name evidence="1" type="ORF">SALGADO_57</name>
</gene>
<organism evidence="1 2">
    <name type="scientific">Arthrobacter phage Salgado</name>
    <dbReference type="NCBI Taxonomy" id="1772314"/>
    <lineage>
        <taxon>Viruses</taxon>
        <taxon>Duplodnaviria</taxon>
        <taxon>Heunggongvirae</taxon>
        <taxon>Uroviricota</taxon>
        <taxon>Caudoviricetes</taxon>
        <taxon>Laroyevirus</taxon>
        <taxon>Laroyevirus salgado</taxon>
    </lineage>
</organism>
<dbReference type="Proteomes" id="UP000223391">
    <property type="component" value="Segment"/>
</dbReference>
<dbReference type="RefSeq" id="YP_010082666.1">
    <property type="nucleotide sequence ID" value="NC_055033.1"/>
</dbReference>
<dbReference type="EMBL" id="KU160664">
    <property type="protein sequence ID" value="ALY10223.1"/>
    <property type="molecule type" value="Genomic_DNA"/>
</dbReference>
<sequence length="131" mass="14594">MHQQAIKILKGAIAARLAAQTRIQERLSLHEGKALTPHMERLLQQERDELTRCVAAIESMRDSIKTLQAAEPVHAVSASYGPGQKVKIERGEYRNLVGHIREIADDGILTVRLLNSETDIPLKPSNVRAQN</sequence>
<proteinExistence type="predicted"/>
<dbReference type="GeneID" id="65071669"/>
<dbReference type="InterPro" id="IPR014722">
    <property type="entry name" value="Rib_uL2_dom2"/>
</dbReference>
<evidence type="ECO:0000313" key="1">
    <source>
        <dbReference type="EMBL" id="ALY10223.1"/>
    </source>
</evidence>
<name>A0A0U4IP09_9CAUD</name>
<dbReference type="KEGG" id="vg:65071669"/>
<evidence type="ECO:0000313" key="2">
    <source>
        <dbReference type="Proteomes" id="UP000223391"/>
    </source>
</evidence>
<reference evidence="2" key="1">
    <citation type="submission" date="2015-11" db="EMBL/GenBank/DDBJ databases">
        <authorList>
            <person name="Greene A."/>
            <person name="Schneider V.M."/>
            <person name="Bradley K.W."/>
            <person name="Asai D.J."/>
            <person name="Bowman C.A."/>
            <person name="Russell D.A."/>
            <person name="Pope W.H."/>
            <person name="Jacobs-Sera D."/>
            <person name="Hendrix R.W."/>
            <person name="Hatfull G.F."/>
        </authorList>
    </citation>
    <scope>NUCLEOTIDE SEQUENCE [LARGE SCALE GENOMIC DNA]</scope>
</reference>
<accession>A0A0U4IP09</accession>
<keyword evidence="2" id="KW-1185">Reference proteome</keyword>
<dbReference type="Gene3D" id="2.30.30.30">
    <property type="match status" value="1"/>
</dbReference>